<name>A0A433N571_CHLFR</name>
<organism evidence="2 3">
    <name type="scientific">Chlorogloeopsis fritschii PCC 6912</name>
    <dbReference type="NCBI Taxonomy" id="211165"/>
    <lineage>
        <taxon>Bacteria</taxon>
        <taxon>Bacillati</taxon>
        <taxon>Cyanobacteriota</taxon>
        <taxon>Cyanophyceae</taxon>
        <taxon>Nostocales</taxon>
        <taxon>Chlorogloeopsidaceae</taxon>
        <taxon>Chlorogloeopsis</taxon>
    </lineage>
</organism>
<evidence type="ECO:0000256" key="1">
    <source>
        <dbReference type="SAM" id="Phobius"/>
    </source>
</evidence>
<feature type="transmembrane region" description="Helical" evidence="1">
    <location>
        <begin position="32"/>
        <end position="50"/>
    </location>
</feature>
<evidence type="ECO:0000313" key="3">
    <source>
        <dbReference type="Proteomes" id="UP000268857"/>
    </source>
</evidence>
<accession>A0A433N571</accession>
<keyword evidence="1" id="KW-0472">Membrane</keyword>
<dbReference type="AlphaFoldDB" id="A0A433N571"/>
<evidence type="ECO:0000313" key="2">
    <source>
        <dbReference type="EMBL" id="RUR76537.1"/>
    </source>
</evidence>
<dbReference type="EMBL" id="RSCJ01000020">
    <property type="protein sequence ID" value="RUR76537.1"/>
    <property type="molecule type" value="Genomic_DNA"/>
</dbReference>
<keyword evidence="1" id="KW-0812">Transmembrane</keyword>
<keyword evidence="1" id="KW-1133">Transmembrane helix</keyword>
<keyword evidence="3" id="KW-1185">Reference proteome</keyword>
<reference evidence="2 3" key="1">
    <citation type="journal article" date="2019" name="Genome Biol. Evol.">
        <title>Day and night: Metabolic profiles and evolutionary relationships of six axenic non-marine cyanobacteria.</title>
        <authorList>
            <person name="Will S.E."/>
            <person name="Henke P."/>
            <person name="Boedeker C."/>
            <person name="Huang S."/>
            <person name="Brinkmann H."/>
            <person name="Rohde M."/>
            <person name="Jarek M."/>
            <person name="Friedl T."/>
            <person name="Seufert S."/>
            <person name="Schumacher M."/>
            <person name="Overmann J."/>
            <person name="Neumann-Schaal M."/>
            <person name="Petersen J."/>
        </authorList>
    </citation>
    <scope>NUCLEOTIDE SEQUENCE [LARGE SCALE GENOMIC DNA]</scope>
    <source>
        <strain evidence="2 3">PCC 6912</strain>
    </source>
</reference>
<proteinExistence type="predicted"/>
<protein>
    <submittedName>
        <fullName evidence="2">Uncharacterized protein</fullName>
    </submittedName>
</protein>
<gene>
    <name evidence="2" type="ORF">PCC6912_43250</name>
</gene>
<dbReference type="Proteomes" id="UP000268857">
    <property type="component" value="Unassembled WGS sequence"/>
</dbReference>
<comment type="caution">
    <text evidence="2">The sequence shown here is derived from an EMBL/GenBank/DDBJ whole genome shotgun (WGS) entry which is preliminary data.</text>
</comment>
<sequence>MFGNIYVLIDFSTYKATISYVCYIDFYQKLRLIYICTTKLMIYMWSLFSLRDSKLYLSKQTNFTLNMP</sequence>